<dbReference type="PANTHER" id="PTHR42885">
    <property type="entry name" value="HISTIDINOL-PHOSPHATE AMINOTRANSFERASE-RELATED"/>
    <property type="match status" value="1"/>
</dbReference>
<comment type="pathway">
    <text evidence="2 11">Amino-acid biosynthesis; L-histidine biosynthesis; L-histidine from 5-phospho-alpha-D-ribose 1-diphosphate: step 7/9.</text>
</comment>
<dbReference type="PANTHER" id="PTHR42885:SF2">
    <property type="entry name" value="HISTIDINOL-PHOSPHATE AMINOTRANSFERASE"/>
    <property type="match status" value="1"/>
</dbReference>
<keyword evidence="6 11" id="KW-0028">Amino-acid biosynthesis</keyword>
<evidence type="ECO:0000256" key="9">
    <source>
        <dbReference type="ARBA" id="ARBA00023102"/>
    </source>
</evidence>
<dbReference type="HOGENOM" id="CLU_017584_3_1_4"/>
<dbReference type="EMBL" id="CP003806">
    <property type="protein sequence ID" value="AGF48748.1"/>
    <property type="molecule type" value="Genomic_DNA"/>
</dbReference>
<dbReference type="Pfam" id="PF00155">
    <property type="entry name" value="Aminotran_1_2"/>
    <property type="match status" value="1"/>
</dbReference>
<keyword evidence="14" id="KW-1185">Reference proteome</keyword>
<evidence type="ECO:0000256" key="6">
    <source>
        <dbReference type="ARBA" id="ARBA00022605"/>
    </source>
</evidence>
<dbReference type="PATRIC" id="fig|1208921.3.peg.22"/>
<dbReference type="RefSeq" id="WP_015389233.1">
    <property type="nucleotide sequence ID" value="NC_020284.1"/>
</dbReference>
<keyword evidence="8 11" id="KW-0663">Pyridoxal phosphate</keyword>
<dbReference type="InterPro" id="IPR005861">
    <property type="entry name" value="HisP_aminotrans"/>
</dbReference>
<comment type="cofactor">
    <cofactor evidence="1 11">
        <name>pyridoxal 5'-phosphate</name>
        <dbReference type="ChEBI" id="CHEBI:597326"/>
    </cofactor>
</comment>
<accession>M1L865</accession>
<evidence type="ECO:0000256" key="11">
    <source>
        <dbReference type="HAMAP-Rule" id="MF_01023"/>
    </source>
</evidence>
<proteinExistence type="inferred from homology"/>
<organism evidence="13 14">
    <name type="scientific">Candidatus Kinetoplastidibacterium galati TCC219</name>
    <dbReference type="NCBI Taxonomy" id="1208921"/>
    <lineage>
        <taxon>Bacteria</taxon>
        <taxon>Pseudomonadati</taxon>
        <taxon>Pseudomonadota</taxon>
        <taxon>Betaproteobacteria</taxon>
        <taxon>Candidatus Kinetoplastidibacterium</taxon>
    </lineage>
</organism>
<dbReference type="NCBIfam" id="TIGR01141">
    <property type="entry name" value="hisC"/>
    <property type="match status" value="1"/>
</dbReference>
<name>M1L865_9PROT</name>
<dbReference type="UniPathway" id="UPA00031">
    <property type="reaction ID" value="UER00012"/>
</dbReference>
<evidence type="ECO:0000256" key="1">
    <source>
        <dbReference type="ARBA" id="ARBA00001933"/>
    </source>
</evidence>
<dbReference type="EC" id="2.6.1.9" evidence="11"/>
<dbReference type="KEGG" id="kga:ST1E_0251"/>
<evidence type="ECO:0000256" key="7">
    <source>
        <dbReference type="ARBA" id="ARBA00022679"/>
    </source>
</evidence>
<feature type="domain" description="Aminotransferase class I/classII large" evidence="12">
    <location>
        <begin position="32"/>
        <end position="360"/>
    </location>
</feature>
<evidence type="ECO:0000259" key="12">
    <source>
        <dbReference type="Pfam" id="PF00155"/>
    </source>
</evidence>
<dbReference type="Gene3D" id="3.40.640.10">
    <property type="entry name" value="Type I PLP-dependent aspartate aminotransferase-like (Major domain)"/>
    <property type="match status" value="1"/>
</dbReference>
<evidence type="ECO:0000256" key="4">
    <source>
        <dbReference type="ARBA" id="ARBA00011738"/>
    </source>
</evidence>
<dbReference type="GO" id="GO:0030170">
    <property type="term" value="F:pyridoxal phosphate binding"/>
    <property type="evidence" value="ECO:0007669"/>
    <property type="project" value="InterPro"/>
</dbReference>
<reference evidence="13 14" key="1">
    <citation type="journal article" date="2013" name="Genome Biol. Evol.">
        <title>Genome evolution and phylogenomic analysis of candidatus kinetoplastibacterium, the betaproteobacterial endosymbionts of strigomonas and angomonas.</title>
        <authorList>
            <person name="Alves J.M."/>
            <person name="Serrano M.G."/>
            <person name="Maia da Silva F."/>
            <person name="Voegtly L.J."/>
            <person name="Matveyev A.V."/>
            <person name="Teixeira M.M."/>
            <person name="Camargo E.P."/>
            <person name="Buck G.A."/>
        </authorList>
    </citation>
    <scope>NUCLEOTIDE SEQUENCE [LARGE SCALE GENOMIC DNA]</scope>
    <source>
        <strain evidence="13 14">TCC219</strain>
    </source>
</reference>
<sequence length="367" mass="41776">MIVYKDLLDLIKVTVREDIQRINAYPVSKSANYIKLDAMESPYDLPKDILEHVINNLRKVHLNRYPSTDKSQLIQTIKEKFNIPCEADLLFGNGSDELIHLIIQSCCRPGDVVLSPSPSFVFFEMASQFNHAKFVKVDLTEDLQLDTNKMLESIKQHSPKIIFLAMPNNPTGGLWDDDDVLSIINMAPGLVIIDEAYYAFNKKSWMSRLNELKNVLILRTVSKIGLAGIRFGYLAGHHEWISQINKIRPPYNINTLTESVILSVLDKKHILDEHSSKILLNRNKLSESLKKLDHVKVYESYGNFILIKFDSNVSATNVFNELKFSNILVKDMSTSHTLLSNCLRLSVGTDSENELLIETISKIISKK</sequence>
<gene>
    <name evidence="11" type="primary">hisC</name>
    <name evidence="13" type="ORF">ST1E_0251</name>
</gene>
<dbReference type="GO" id="GO:0004400">
    <property type="term" value="F:histidinol-phosphate transaminase activity"/>
    <property type="evidence" value="ECO:0007669"/>
    <property type="project" value="UniProtKB-UniRule"/>
</dbReference>
<keyword evidence="5 11" id="KW-0032">Aminotransferase</keyword>
<dbReference type="Gene3D" id="3.90.1150.10">
    <property type="entry name" value="Aspartate Aminotransferase, domain 1"/>
    <property type="match status" value="1"/>
</dbReference>
<feature type="modified residue" description="N6-(pyridoxal phosphate)lysine" evidence="11">
    <location>
        <position position="223"/>
    </location>
</feature>
<dbReference type="InterPro" id="IPR015421">
    <property type="entry name" value="PyrdxlP-dep_Trfase_major"/>
</dbReference>
<dbReference type="HAMAP" id="MF_01023">
    <property type="entry name" value="HisC_aminotrans_2"/>
    <property type="match status" value="1"/>
</dbReference>
<comment type="catalytic activity">
    <reaction evidence="10 11">
        <text>L-histidinol phosphate + 2-oxoglutarate = 3-(imidazol-4-yl)-2-oxopropyl phosphate + L-glutamate</text>
        <dbReference type="Rhea" id="RHEA:23744"/>
        <dbReference type="ChEBI" id="CHEBI:16810"/>
        <dbReference type="ChEBI" id="CHEBI:29985"/>
        <dbReference type="ChEBI" id="CHEBI:57766"/>
        <dbReference type="ChEBI" id="CHEBI:57980"/>
        <dbReference type="EC" id="2.6.1.9"/>
    </reaction>
</comment>
<dbReference type="AlphaFoldDB" id="M1L865"/>
<dbReference type="SUPFAM" id="SSF53383">
    <property type="entry name" value="PLP-dependent transferases"/>
    <property type="match status" value="1"/>
</dbReference>
<evidence type="ECO:0000256" key="2">
    <source>
        <dbReference type="ARBA" id="ARBA00005011"/>
    </source>
</evidence>
<dbReference type="GO" id="GO:0000105">
    <property type="term" value="P:L-histidine biosynthetic process"/>
    <property type="evidence" value="ECO:0007669"/>
    <property type="project" value="UniProtKB-UniRule"/>
</dbReference>
<comment type="subunit">
    <text evidence="4 11">Homodimer.</text>
</comment>
<keyword evidence="7 11" id="KW-0808">Transferase</keyword>
<dbReference type="OrthoDB" id="9813612at2"/>
<dbReference type="InterPro" id="IPR015422">
    <property type="entry name" value="PyrdxlP-dep_Trfase_small"/>
</dbReference>
<evidence type="ECO:0000256" key="5">
    <source>
        <dbReference type="ARBA" id="ARBA00022576"/>
    </source>
</evidence>
<evidence type="ECO:0000256" key="8">
    <source>
        <dbReference type="ARBA" id="ARBA00022898"/>
    </source>
</evidence>
<comment type="similarity">
    <text evidence="3 11">Belongs to the class-II pyridoxal-phosphate-dependent aminotransferase family. Histidinol-phosphate aminotransferase subfamily.</text>
</comment>
<dbReference type="InterPro" id="IPR015424">
    <property type="entry name" value="PyrdxlP-dep_Trfase"/>
</dbReference>
<protein>
    <recommendedName>
        <fullName evidence="11">Histidinol-phosphate aminotransferase</fullName>
        <ecNumber evidence="11">2.6.1.9</ecNumber>
    </recommendedName>
    <alternativeName>
        <fullName evidence="11">Imidazole acetol-phosphate transaminase</fullName>
    </alternativeName>
</protein>
<dbReference type="Proteomes" id="UP000011658">
    <property type="component" value="Chromosome"/>
</dbReference>
<dbReference type="InterPro" id="IPR004839">
    <property type="entry name" value="Aminotransferase_I/II_large"/>
</dbReference>
<evidence type="ECO:0000256" key="3">
    <source>
        <dbReference type="ARBA" id="ARBA00007970"/>
    </source>
</evidence>
<dbReference type="eggNOG" id="COG0079">
    <property type="taxonomic scope" value="Bacteria"/>
</dbReference>
<dbReference type="STRING" id="1208921.ST1E_0251"/>
<evidence type="ECO:0000313" key="14">
    <source>
        <dbReference type="Proteomes" id="UP000011658"/>
    </source>
</evidence>
<evidence type="ECO:0000256" key="10">
    <source>
        <dbReference type="ARBA" id="ARBA00047481"/>
    </source>
</evidence>
<dbReference type="CDD" id="cd00609">
    <property type="entry name" value="AAT_like"/>
    <property type="match status" value="1"/>
</dbReference>
<keyword evidence="9 11" id="KW-0368">Histidine biosynthesis</keyword>
<evidence type="ECO:0000313" key="13">
    <source>
        <dbReference type="EMBL" id="AGF48748.1"/>
    </source>
</evidence>